<dbReference type="AlphaFoldDB" id="A0A1I3QQU8"/>
<dbReference type="Proteomes" id="UP000243887">
    <property type="component" value="Unassembled WGS sequence"/>
</dbReference>
<dbReference type="OrthoDB" id="798298at2"/>
<sequence length="365" mass="41989">MKLQNKYRVALVGYRLGIGGAERVMANLSVFFDSIGIEVHIVTVVDEFGYEFKGEVFSTSSLKNGNEGIRGRVNRFVGLYRFFRKQRFDYIIDFRFRLKRLEEFFIAKFLYNAPSIFTIHSSKMEVYLPKNKHLARWMYGRVYGLVAISTESEKEVIERYGFSNVTVIPNPIRFDLIEELKDEKVDLSFEYVLGVGQFENNVKQFDHLIRAYASSRLKTQEIHLVICGDGVLLDSLKALSVSLNIDDFVHFVGFQSNPFKYMRAARFLVLSSAFEGFSMVLVESLACGTPVVSYDCKNGPNEIIVSRNNGLLVENQNETKLCEAMNEMVEDLVLYENCKQNARKSVARFSLERIGEQWISLMNMK</sequence>
<dbReference type="InterPro" id="IPR001296">
    <property type="entry name" value="Glyco_trans_1"/>
</dbReference>
<name>A0A1I3QQU8_9FLAO</name>
<dbReference type="InterPro" id="IPR028098">
    <property type="entry name" value="Glyco_trans_4-like_N"/>
</dbReference>
<dbReference type="RefSeq" id="WP_090678698.1">
    <property type="nucleotide sequence ID" value="NZ_FORU01000006.1"/>
</dbReference>
<proteinExistence type="predicted"/>
<dbReference type="STRING" id="1150112.SAMN04487893_10656"/>
<accession>A0A1I3QQU8</accession>
<dbReference type="Gene3D" id="3.40.50.2000">
    <property type="entry name" value="Glycogen Phosphorylase B"/>
    <property type="match status" value="2"/>
</dbReference>
<feature type="domain" description="Glycosyl transferase family 1" evidence="1">
    <location>
        <begin position="184"/>
        <end position="344"/>
    </location>
</feature>
<evidence type="ECO:0000259" key="2">
    <source>
        <dbReference type="Pfam" id="PF13439"/>
    </source>
</evidence>
<evidence type="ECO:0000313" key="4">
    <source>
        <dbReference type="Proteomes" id="UP000243887"/>
    </source>
</evidence>
<keyword evidence="3" id="KW-0808">Transferase</keyword>
<reference evidence="4" key="1">
    <citation type="submission" date="2016-10" db="EMBL/GenBank/DDBJ databases">
        <authorList>
            <person name="Varghese N."/>
            <person name="Submissions S."/>
        </authorList>
    </citation>
    <scope>NUCLEOTIDE SEQUENCE [LARGE SCALE GENOMIC DNA]</scope>
    <source>
        <strain evidence="4">DSM 26542</strain>
    </source>
</reference>
<evidence type="ECO:0000313" key="3">
    <source>
        <dbReference type="EMBL" id="SFJ35526.1"/>
    </source>
</evidence>
<protein>
    <submittedName>
        <fullName evidence="3">Glycosyltransferase involved in cell wall bisynthesis</fullName>
    </submittedName>
</protein>
<dbReference type="SUPFAM" id="SSF53756">
    <property type="entry name" value="UDP-Glycosyltransferase/glycogen phosphorylase"/>
    <property type="match status" value="1"/>
</dbReference>
<gene>
    <name evidence="3" type="ORF">SAMN04487893_10656</name>
</gene>
<feature type="domain" description="Glycosyltransferase subfamily 4-like N-terminal" evidence="2">
    <location>
        <begin position="18"/>
        <end position="173"/>
    </location>
</feature>
<dbReference type="PANTHER" id="PTHR12526:SF584">
    <property type="entry name" value="GLYCOSYLTRANSFERASE"/>
    <property type="match status" value="1"/>
</dbReference>
<dbReference type="Pfam" id="PF00534">
    <property type="entry name" value="Glycos_transf_1"/>
    <property type="match status" value="1"/>
</dbReference>
<organism evidence="3 4">
    <name type="scientific">Myroides guanonis</name>
    <dbReference type="NCBI Taxonomy" id="1150112"/>
    <lineage>
        <taxon>Bacteria</taxon>
        <taxon>Pseudomonadati</taxon>
        <taxon>Bacteroidota</taxon>
        <taxon>Flavobacteriia</taxon>
        <taxon>Flavobacteriales</taxon>
        <taxon>Flavobacteriaceae</taxon>
        <taxon>Myroides</taxon>
    </lineage>
</organism>
<dbReference type="GO" id="GO:0016757">
    <property type="term" value="F:glycosyltransferase activity"/>
    <property type="evidence" value="ECO:0007669"/>
    <property type="project" value="InterPro"/>
</dbReference>
<keyword evidence="4" id="KW-1185">Reference proteome</keyword>
<dbReference type="Pfam" id="PF13439">
    <property type="entry name" value="Glyco_transf_4"/>
    <property type="match status" value="1"/>
</dbReference>
<dbReference type="EMBL" id="FORU01000006">
    <property type="protein sequence ID" value="SFJ35526.1"/>
    <property type="molecule type" value="Genomic_DNA"/>
</dbReference>
<evidence type="ECO:0000259" key="1">
    <source>
        <dbReference type="Pfam" id="PF00534"/>
    </source>
</evidence>
<dbReference type="PANTHER" id="PTHR12526">
    <property type="entry name" value="GLYCOSYLTRANSFERASE"/>
    <property type="match status" value="1"/>
</dbReference>